<dbReference type="CDD" id="cd01948">
    <property type="entry name" value="EAL"/>
    <property type="match status" value="1"/>
</dbReference>
<dbReference type="Pfam" id="PF00563">
    <property type="entry name" value="EAL"/>
    <property type="match status" value="1"/>
</dbReference>
<accession>A0AA94HTR5</accession>
<comment type="caution">
    <text evidence="3">The sequence shown here is derived from an EMBL/GenBank/DDBJ whole genome shotgun (WGS) entry which is preliminary data.</text>
</comment>
<gene>
    <name evidence="3" type="ORF">SAMN02910291_01974</name>
</gene>
<dbReference type="SUPFAM" id="SSF55073">
    <property type="entry name" value="Nucleotide cyclase"/>
    <property type="match status" value="1"/>
</dbReference>
<dbReference type="Pfam" id="PF00990">
    <property type="entry name" value="GGDEF"/>
    <property type="match status" value="1"/>
</dbReference>
<dbReference type="InterPro" id="IPR001633">
    <property type="entry name" value="EAL_dom"/>
</dbReference>
<dbReference type="PANTHER" id="PTHR33121:SF70">
    <property type="entry name" value="SIGNALING PROTEIN YKOW"/>
    <property type="match status" value="1"/>
</dbReference>
<sequence length="485" mass="54071">MHFLGDGTEDRAGGYMRLSGDWGVESFFPELDLKSRESCRIRRLLGCMEQYDRTTWLLQFESFLQEALRVVRSDLTGRRFAVLHADMQGFQVLNRLYGEQAGNSMLRAFAAFLRHLDCYVCASRIFADQFTMLFTVPEGTSLEAAAGKIVAKGELFLAKKRNLHPRSHLAFVGGVCPVEGMPASLHPHVSRADQARRALKPTLRSRGGIFTDAMEVRRLQRQSLYEDVIKSLECGGVFFLLQPQIDIATGAVVGAEALARMRTPDGRDIMPASFVPLLEESGDIISLDFLVYEQVCRYLRQCFDTGRPFVPVTVNISRENFKNPAFAEEFHALVCAHGLEPRHVGLEITESVFIKNLTEIRDSVRQFKQYGYSIWLDDFGAGYSSLNVLKEVPFDVIKIDRSLLGSGEIASVNKSIISSIISLSGGLHMEVLCEGVENATQRNFLLGFGGIQAQGFFYARPMSCQDFEAFMEGGATLNPPQGGVR</sequence>
<dbReference type="InterPro" id="IPR029787">
    <property type="entry name" value="Nucleotide_cyclase"/>
</dbReference>
<dbReference type="RefSeq" id="WP_072312109.1">
    <property type="nucleotide sequence ID" value="NZ_FPIW01000038.1"/>
</dbReference>
<protein>
    <submittedName>
        <fullName evidence="3">EAL domain, c-di-GMP-specific phosphodiesterase class I (Or its enzymatically inactive variant)</fullName>
    </submittedName>
</protein>
<name>A0AA94HTR5_DESDE</name>
<dbReference type="PROSITE" id="PS50887">
    <property type="entry name" value="GGDEF"/>
    <property type="match status" value="1"/>
</dbReference>
<dbReference type="SMART" id="SM00052">
    <property type="entry name" value="EAL"/>
    <property type="match status" value="1"/>
</dbReference>
<dbReference type="InterPro" id="IPR050706">
    <property type="entry name" value="Cyclic-di-GMP_PDE-like"/>
</dbReference>
<reference evidence="4" key="1">
    <citation type="submission" date="2016-11" db="EMBL/GenBank/DDBJ databases">
        <authorList>
            <person name="Jaros S."/>
            <person name="Januszkiewicz K."/>
            <person name="Wedrychowicz H."/>
        </authorList>
    </citation>
    <scope>NUCLEOTIDE SEQUENCE [LARGE SCALE GENOMIC DNA]</scope>
    <source>
        <strain evidence="4">DSM 7057</strain>
    </source>
</reference>
<feature type="domain" description="EAL" evidence="1">
    <location>
        <begin position="221"/>
        <end position="475"/>
    </location>
</feature>
<dbReference type="EMBL" id="FPIW01000038">
    <property type="protein sequence ID" value="SFW58791.1"/>
    <property type="molecule type" value="Genomic_DNA"/>
</dbReference>
<dbReference type="Proteomes" id="UP000182680">
    <property type="component" value="Unassembled WGS sequence"/>
</dbReference>
<dbReference type="SUPFAM" id="SSF141868">
    <property type="entry name" value="EAL domain-like"/>
    <property type="match status" value="1"/>
</dbReference>
<evidence type="ECO:0000259" key="1">
    <source>
        <dbReference type="PROSITE" id="PS50883"/>
    </source>
</evidence>
<evidence type="ECO:0000259" key="2">
    <source>
        <dbReference type="PROSITE" id="PS50887"/>
    </source>
</evidence>
<dbReference type="PROSITE" id="PS50883">
    <property type="entry name" value="EAL"/>
    <property type="match status" value="1"/>
</dbReference>
<dbReference type="AlphaFoldDB" id="A0AA94HTR5"/>
<evidence type="ECO:0000313" key="4">
    <source>
        <dbReference type="Proteomes" id="UP000182680"/>
    </source>
</evidence>
<feature type="domain" description="GGDEF" evidence="2">
    <location>
        <begin position="78"/>
        <end position="212"/>
    </location>
</feature>
<dbReference type="Gene3D" id="3.30.70.270">
    <property type="match status" value="1"/>
</dbReference>
<proteinExistence type="predicted"/>
<dbReference type="GO" id="GO:0071111">
    <property type="term" value="F:cyclic-guanylate-specific phosphodiesterase activity"/>
    <property type="evidence" value="ECO:0007669"/>
    <property type="project" value="InterPro"/>
</dbReference>
<dbReference type="InterPro" id="IPR000160">
    <property type="entry name" value="GGDEF_dom"/>
</dbReference>
<organism evidence="3 4">
    <name type="scientific">Desulfovibrio desulfuricans</name>
    <dbReference type="NCBI Taxonomy" id="876"/>
    <lineage>
        <taxon>Bacteria</taxon>
        <taxon>Pseudomonadati</taxon>
        <taxon>Thermodesulfobacteriota</taxon>
        <taxon>Desulfovibrionia</taxon>
        <taxon>Desulfovibrionales</taxon>
        <taxon>Desulfovibrionaceae</taxon>
        <taxon>Desulfovibrio</taxon>
    </lineage>
</organism>
<evidence type="ECO:0000313" key="3">
    <source>
        <dbReference type="EMBL" id="SFW58791.1"/>
    </source>
</evidence>
<dbReference type="InterPro" id="IPR035919">
    <property type="entry name" value="EAL_sf"/>
</dbReference>
<dbReference type="Gene3D" id="3.20.20.450">
    <property type="entry name" value="EAL domain"/>
    <property type="match status" value="1"/>
</dbReference>
<dbReference type="InterPro" id="IPR043128">
    <property type="entry name" value="Rev_trsase/Diguanyl_cyclase"/>
</dbReference>
<dbReference type="PANTHER" id="PTHR33121">
    <property type="entry name" value="CYCLIC DI-GMP PHOSPHODIESTERASE PDEF"/>
    <property type="match status" value="1"/>
</dbReference>